<dbReference type="Proteomes" id="UP000187203">
    <property type="component" value="Unassembled WGS sequence"/>
</dbReference>
<organism evidence="1 2">
    <name type="scientific">Corchorus olitorius</name>
    <dbReference type="NCBI Taxonomy" id="93759"/>
    <lineage>
        <taxon>Eukaryota</taxon>
        <taxon>Viridiplantae</taxon>
        <taxon>Streptophyta</taxon>
        <taxon>Embryophyta</taxon>
        <taxon>Tracheophyta</taxon>
        <taxon>Spermatophyta</taxon>
        <taxon>Magnoliopsida</taxon>
        <taxon>eudicotyledons</taxon>
        <taxon>Gunneridae</taxon>
        <taxon>Pentapetalae</taxon>
        <taxon>rosids</taxon>
        <taxon>malvids</taxon>
        <taxon>Malvales</taxon>
        <taxon>Malvaceae</taxon>
        <taxon>Grewioideae</taxon>
        <taxon>Apeibeae</taxon>
        <taxon>Corchorus</taxon>
    </lineage>
</organism>
<dbReference type="AlphaFoldDB" id="A0A1R3KGY2"/>
<gene>
    <name evidence="1" type="ORF">COLO4_08194</name>
</gene>
<dbReference type="InterPro" id="IPR012340">
    <property type="entry name" value="NA-bd_OB-fold"/>
</dbReference>
<comment type="caution">
    <text evidence="1">The sequence shown here is derived from an EMBL/GenBank/DDBJ whole genome shotgun (WGS) entry which is preliminary data.</text>
</comment>
<protein>
    <submittedName>
        <fullName evidence="1">Nucleic acid-binding protein</fullName>
    </submittedName>
</protein>
<dbReference type="PANTHER" id="PTHR47165:SF4">
    <property type="entry name" value="OS03G0429900 PROTEIN"/>
    <property type="match status" value="1"/>
</dbReference>
<sequence>MEIPAADNQVALQYTISSGAILMQTTFQGFAMHGTIPAELADDFRGQINEGQVYKVEIFEVGPRGRKTHLAIPLEELLYFNVSTVIEPITEGIANFPSHYFRFASYDDIMARNEKLYYLTDVIGVLTAVTNVKALFIPHLYFPVLTVVVPSHPSGQKIKITVWDPKIVELDITSIILLGYKPVLAIGGISIRDNQVHKQINTCSGTKFLLEPNLPESLNVRKRDYTYPEAKEKRVQDLLYMNAAVIKGWYYNSCKDCTLGVKKEPSGYNCPKHGDTSPRMNLKVSFIIQGGNFKLQTVVFGNLAKRLTGIDVANVTVSERLNLDKIPAVANSILGQEFEFILGVSDQGYGPGLDFKVFYFDPIEQEQEIPIVETGRGVVQHLNIHRLMPRTRQLLPYMVKRIRERGFFS</sequence>
<evidence type="ECO:0000313" key="1">
    <source>
        <dbReference type="EMBL" id="OMP06330.1"/>
    </source>
</evidence>
<accession>A0A1R3KGY2</accession>
<dbReference type="OrthoDB" id="1931061at2759"/>
<proteinExistence type="predicted"/>
<reference evidence="2" key="1">
    <citation type="submission" date="2013-09" db="EMBL/GenBank/DDBJ databases">
        <title>Corchorus olitorius genome sequencing.</title>
        <authorList>
            <person name="Alam M."/>
            <person name="Haque M.S."/>
            <person name="Islam M.S."/>
            <person name="Emdad E.M."/>
            <person name="Islam M.M."/>
            <person name="Ahmed B."/>
            <person name="Halim A."/>
            <person name="Hossen Q.M.M."/>
            <person name="Hossain M.Z."/>
            <person name="Ahmed R."/>
            <person name="Khan M.M."/>
            <person name="Islam R."/>
            <person name="Rashid M.M."/>
            <person name="Khan S.A."/>
            <person name="Rahman M.S."/>
            <person name="Alam M."/>
            <person name="Yahiya A.S."/>
            <person name="Khan M.S."/>
            <person name="Azam M.S."/>
            <person name="Haque T."/>
            <person name="Lashkar M.Z.H."/>
            <person name="Akhand A.I."/>
            <person name="Morshed G."/>
            <person name="Roy S."/>
            <person name="Uddin K.S."/>
            <person name="Rabeya T."/>
            <person name="Hossain A.S."/>
            <person name="Chowdhury A."/>
            <person name="Snigdha A.R."/>
            <person name="Mortoza M.S."/>
            <person name="Matin S.A."/>
            <person name="Hoque S.M.E."/>
            <person name="Islam M.K."/>
            <person name="Roy D.K."/>
            <person name="Haider R."/>
            <person name="Moosa M.M."/>
            <person name="Elias S.M."/>
            <person name="Hasan A.M."/>
            <person name="Jahan S."/>
            <person name="Shafiuddin M."/>
            <person name="Mahmood N."/>
            <person name="Shommy N.S."/>
        </authorList>
    </citation>
    <scope>NUCLEOTIDE SEQUENCE [LARGE SCALE GENOMIC DNA]</scope>
    <source>
        <strain evidence="2">cv. O-4</strain>
    </source>
</reference>
<dbReference type="Gene3D" id="2.40.50.140">
    <property type="entry name" value="Nucleic acid-binding proteins"/>
    <property type="match status" value="2"/>
</dbReference>
<dbReference type="PANTHER" id="PTHR47165">
    <property type="entry name" value="OS03G0429900 PROTEIN"/>
    <property type="match status" value="1"/>
</dbReference>
<dbReference type="STRING" id="93759.A0A1R3KGY2"/>
<evidence type="ECO:0000313" key="2">
    <source>
        <dbReference type="Proteomes" id="UP000187203"/>
    </source>
</evidence>
<name>A0A1R3KGY2_9ROSI</name>
<dbReference type="EMBL" id="AWUE01013639">
    <property type="protein sequence ID" value="OMP06330.1"/>
    <property type="molecule type" value="Genomic_DNA"/>
</dbReference>
<keyword evidence="2" id="KW-1185">Reference proteome</keyword>
<dbReference type="SUPFAM" id="SSF50249">
    <property type="entry name" value="Nucleic acid-binding proteins"/>
    <property type="match status" value="2"/>
</dbReference>